<dbReference type="RefSeq" id="WP_086534865.1">
    <property type="nucleotide sequence ID" value="NZ_JBLKRZ010000013.1"/>
</dbReference>
<evidence type="ECO:0000259" key="6">
    <source>
        <dbReference type="PROSITE" id="PS51352"/>
    </source>
</evidence>
<evidence type="ECO:0000313" key="7">
    <source>
        <dbReference type="EMBL" id="OUC79452.1"/>
    </source>
</evidence>
<reference evidence="7 8" key="1">
    <citation type="submission" date="2017-05" db="EMBL/GenBank/DDBJ databases">
        <title>Biotechnological potential of actinobacteria isolated from South African environments.</title>
        <authorList>
            <person name="Le Roes-Hill M."/>
            <person name="Prins A."/>
            <person name="Durrell K.A."/>
        </authorList>
    </citation>
    <scope>NUCLEOTIDE SEQUENCE [LARGE SCALE GENOMIC DNA]</scope>
    <source>
        <strain evidence="7">BS2</strain>
    </source>
</reference>
<dbReference type="OrthoDB" id="9785502at2"/>
<evidence type="ECO:0000313" key="8">
    <source>
        <dbReference type="Proteomes" id="UP000194632"/>
    </source>
</evidence>
<name>A0A243QCU9_9ACTN</name>
<dbReference type="PRINTS" id="PR01011">
    <property type="entry name" value="GLUTPROXDASE"/>
</dbReference>
<feature type="domain" description="Thioredoxin" evidence="6">
    <location>
        <begin position="1"/>
        <end position="158"/>
    </location>
</feature>
<dbReference type="CDD" id="cd00340">
    <property type="entry name" value="GSH_Peroxidase"/>
    <property type="match status" value="1"/>
</dbReference>
<evidence type="ECO:0000256" key="4">
    <source>
        <dbReference type="PIRSR" id="PIRSR000303-1"/>
    </source>
</evidence>
<keyword evidence="3 5" id="KW-0560">Oxidoreductase</keyword>
<sequence length="158" mass="17470">MTSAYDFTATGIDGTPVELSDYQGSPLLIVNTASQCGFTPQYRGLEALHRDYADKGLRVLGFPCDQFGHQEPGDEEEIKNFCSLTYDVTFPMFAKVDVNGPDAHPLFAWLRDQKSGVLGGRIKWNFTKFLIGRDGSVVARYAPTTKPEKLAGSIEEQL</sequence>
<proteinExistence type="inferred from homology"/>
<dbReference type="FunFam" id="3.40.30.10:FF:000010">
    <property type="entry name" value="Glutathione peroxidase"/>
    <property type="match status" value="1"/>
</dbReference>
<comment type="similarity">
    <text evidence="1 5">Belongs to the glutathione peroxidase family.</text>
</comment>
<evidence type="ECO:0000256" key="3">
    <source>
        <dbReference type="ARBA" id="ARBA00023002"/>
    </source>
</evidence>
<dbReference type="InterPro" id="IPR029759">
    <property type="entry name" value="GPX_AS"/>
</dbReference>
<dbReference type="AlphaFoldDB" id="A0A243QCU9"/>
<dbReference type="Proteomes" id="UP000194632">
    <property type="component" value="Unassembled WGS sequence"/>
</dbReference>
<dbReference type="GO" id="GO:0034599">
    <property type="term" value="P:cellular response to oxidative stress"/>
    <property type="evidence" value="ECO:0007669"/>
    <property type="project" value="TreeGrafter"/>
</dbReference>
<dbReference type="PIRSF" id="PIRSF000303">
    <property type="entry name" value="Glutathion_perox"/>
    <property type="match status" value="1"/>
</dbReference>
<dbReference type="PANTHER" id="PTHR11592:SF78">
    <property type="entry name" value="GLUTATHIONE PEROXIDASE"/>
    <property type="match status" value="1"/>
</dbReference>
<dbReference type="PROSITE" id="PS51355">
    <property type="entry name" value="GLUTATHIONE_PEROXID_3"/>
    <property type="match status" value="1"/>
</dbReference>
<dbReference type="Pfam" id="PF00255">
    <property type="entry name" value="GSHPx"/>
    <property type="match status" value="1"/>
</dbReference>
<gene>
    <name evidence="7" type="ORF">CA982_08340</name>
</gene>
<dbReference type="Gene3D" id="3.40.30.10">
    <property type="entry name" value="Glutaredoxin"/>
    <property type="match status" value="1"/>
</dbReference>
<dbReference type="InterPro" id="IPR000889">
    <property type="entry name" value="Glutathione_peroxidase"/>
</dbReference>
<evidence type="ECO:0000256" key="1">
    <source>
        <dbReference type="ARBA" id="ARBA00006926"/>
    </source>
</evidence>
<protein>
    <recommendedName>
        <fullName evidence="5">Glutathione peroxidase</fullName>
    </recommendedName>
</protein>
<dbReference type="SUPFAM" id="SSF52833">
    <property type="entry name" value="Thioredoxin-like"/>
    <property type="match status" value="1"/>
</dbReference>
<dbReference type="PROSITE" id="PS51352">
    <property type="entry name" value="THIOREDOXIN_2"/>
    <property type="match status" value="1"/>
</dbReference>
<keyword evidence="2 5" id="KW-0575">Peroxidase</keyword>
<dbReference type="EMBL" id="NGFO01000007">
    <property type="protein sequence ID" value="OUC79452.1"/>
    <property type="molecule type" value="Genomic_DNA"/>
</dbReference>
<dbReference type="PANTHER" id="PTHR11592">
    <property type="entry name" value="GLUTATHIONE PEROXIDASE"/>
    <property type="match status" value="1"/>
</dbReference>
<accession>A0A243QCU9</accession>
<comment type="caution">
    <text evidence="7">The sequence shown here is derived from an EMBL/GenBank/DDBJ whole genome shotgun (WGS) entry which is preliminary data.</text>
</comment>
<dbReference type="InterPro" id="IPR013766">
    <property type="entry name" value="Thioredoxin_domain"/>
</dbReference>
<dbReference type="STRING" id="417102.CA982_08340"/>
<keyword evidence="8" id="KW-1185">Reference proteome</keyword>
<evidence type="ECO:0000256" key="5">
    <source>
        <dbReference type="RuleBase" id="RU000499"/>
    </source>
</evidence>
<dbReference type="PROSITE" id="PS00460">
    <property type="entry name" value="GLUTATHIONE_PEROXID_1"/>
    <property type="match status" value="1"/>
</dbReference>
<evidence type="ECO:0000256" key="2">
    <source>
        <dbReference type="ARBA" id="ARBA00022559"/>
    </source>
</evidence>
<feature type="active site" evidence="4">
    <location>
        <position position="36"/>
    </location>
</feature>
<organism evidence="7 8">
    <name type="scientific">Gordonia lacunae</name>
    <dbReference type="NCBI Taxonomy" id="417102"/>
    <lineage>
        <taxon>Bacteria</taxon>
        <taxon>Bacillati</taxon>
        <taxon>Actinomycetota</taxon>
        <taxon>Actinomycetes</taxon>
        <taxon>Mycobacteriales</taxon>
        <taxon>Gordoniaceae</taxon>
        <taxon>Gordonia</taxon>
    </lineage>
</organism>
<dbReference type="InterPro" id="IPR036249">
    <property type="entry name" value="Thioredoxin-like_sf"/>
</dbReference>
<dbReference type="GO" id="GO:0004601">
    <property type="term" value="F:peroxidase activity"/>
    <property type="evidence" value="ECO:0007669"/>
    <property type="project" value="UniProtKB-KW"/>
</dbReference>